<proteinExistence type="inferred from homology"/>
<evidence type="ECO:0000256" key="4">
    <source>
        <dbReference type="ARBA" id="ARBA00022645"/>
    </source>
</evidence>
<evidence type="ECO:0000256" key="6">
    <source>
        <dbReference type="ARBA" id="ARBA00022729"/>
    </source>
</evidence>
<dbReference type="EC" id="3.4.16.-" evidence="10"/>
<evidence type="ECO:0000256" key="2">
    <source>
        <dbReference type="ARBA" id="ARBA00009431"/>
    </source>
</evidence>
<feature type="chain" id="PRO_5015022447" description="Carboxypeptidase" evidence="10">
    <location>
        <begin position="28"/>
        <end position="489"/>
    </location>
</feature>
<keyword evidence="4 10" id="KW-0121">Carboxypeptidase</keyword>
<evidence type="ECO:0000313" key="11">
    <source>
        <dbReference type="EMBL" id="POO03567.1"/>
    </source>
</evidence>
<dbReference type="PANTHER" id="PTHR11802:SF31">
    <property type="entry name" value="SERINE CARBOXYPEPTIDASE-LIKE 34"/>
    <property type="match status" value="1"/>
</dbReference>
<dbReference type="GO" id="GO:0004185">
    <property type="term" value="F:serine-type carboxypeptidase activity"/>
    <property type="evidence" value="ECO:0007669"/>
    <property type="project" value="UniProtKB-UniRule"/>
</dbReference>
<keyword evidence="12" id="KW-1185">Reference proteome</keyword>
<evidence type="ECO:0000256" key="10">
    <source>
        <dbReference type="RuleBase" id="RU361156"/>
    </source>
</evidence>
<dbReference type="Pfam" id="PF00450">
    <property type="entry name" value="Peptidase_S10"/>
    <property type="match status" value="1"/>
</dbReference>
<comment type="caution">
    <text evidence="11">The sequence shown here is derived from an EMBL/GenBank/DDBJ whole genome shotgun (WGS) entry which is preliminary data.</text>
</comment>
<evidence type="ECO:0000256" key="1">
    <source>
        <dbReference type="ARBA" id="ARBA00004613"/>
    </source>
</evidence>
<feature type="signal peptide" evidence="10">
    <location>
        <begin position="1"/>
        <end position="27"/>
    </location>
</feature>
<dbReference type="GO" id="GO:0006508">
    <property type="term" value="P:proteolysis"/>
    <property type="evidence" value="ECO:0007669"/>
    <property type="project" value="UniProtKB-KW"/>
</dbReference>
<dbReference type="FunFam" id="3.40.50.11320:FF:000001">
    <property type="entry name" value="Carboxypeptidase"/>
    <property type="match status" value="1"/>
</dbReference>
<dbReference type="GO" id="GO:0005773">
    <property type="term" value="C:vacuole"/>
    <property type="evidence" value="ECO:0007669"/>
    <property type="project" value="TreeGrafter"/>
</dbReference>
<sequence>MHSRMGFSTFALCLYMVIFIVSWGVSAWELSPEIKALQEAERVKALPGQPPVKFRQYSGYVTVDESKGKALFYWFFEATHKPADKPLLLWLNGGPGCSSVGFGEAQELGPFLVKAGPTLKFNYYTWNRGTSAANLLFLEAPVGVGFSYSNTTIENPGDNITAWDSHTFLLNWFKRFPQYKYKDFYISGESYAGHYVPQLAEVIFDENKKSTKETYINFKGFIIGNALLDYDTDQTGMIDYAWSHALISDGSYKDIKAKCNFSVLNVTSECNAALSKEYYNLYSMIDMYSLYAPTCPLARPFATASTTTTTQMLNAEASSQPKSISAFELLRKIPAGYDPCIMNYATTYFNLPDVQEALHANVTKLPYAWTLCNLDLNNAWNDTTFTMLPTIKKLIDGGIRVWVFSGDTDGRLPVTSTRYTLNKLGLSIDEDWTPWYNQREVGGWTITYKGLTFLTIRGAGHQVPTFAPKRSLQIIKHFLANKKLPSVPF</sequence>
<dbReference type="EMBL" id="JXTC01000002">
    <property type="protein sequence ID" value="POO03567.1"/>
    <property type="molecule type" value="Genomic_DNA"/>
</dbReference>
<dbReference type="PANTHER" id="PTHR11802">
    <property type="entry name" value="SERINE PROTEASE FAMILY S10 SERINE CARBOXYPEPTIDASE"/>
    <property type="match status" value="1"/>
</dbReference>
<evidence type="ECO:0000313" key="12">
    <source>
        <dbReference type="Proteomes" id="UP000237000"/>
    </source>
</evidence>
<protein>
    <recommendedName>
        <fullName evidence="10">Carboxypeptidase</fullName>
        <ecNumber evidence="10">3.4.16.-</ecNumber>
    </recommendedName>
</protein>
<dbReference type="FunFam" id="3.40.50.1820:FF:000013">
    <property type="entry name" value="Carboxypeptidase"/>
    <property type="match status" value="1"/>
</dbReference>
<dbReference type="InterPro" id="IPR029058">
    <property type="entry name" value="AB_hydrolase_fold"/>
</dbReference>
<dbReference type="AlphaFoldDB" id="A0A2P5G0L8"/>
<keyword evidence="7 10" id="KW-0378">Hydrolase</keyword>
<gene>
    <name evidence="11" type="primary">TorSCPL30</name>
    <name evidence="11" type="ORF">TorRG33x02_007720</name>
</gene>
<dbReference type="Gene3D" id="3.40.50.11320">
    <property type="match status" value="1"/>
</dbReference>
<dbReference type="PROSITE" id="PS00131">
    <property type="entry name" value="CARBOXYPEPT_SER_SER"/>
    <property type="match status" value="1"/>
</dbReference>
<evidence type="ECO:0000256" key="9">
    <source>
        <dbReference type="ARBA" id="ARBA00023180"/>
    </source>
</evidence>
<dbReference type="InterPro" id="IPR018202">
    <property type="entry name" value="Ser_caboxypep_ser_AS"/>
</dbReference>
<evidence type="ECO:0000256" key="5">
    <source>
        <dbReference type="ARBA" id="ARBA00022670"/>
    </source>
</evidence>
<evidence type="ECO:0000256" key="7">
    <source>
        <dbReference type="ARBA" id="ARBA00022801"/>
    </source>
</evidence>
<dbReference type="Gene3D" id="3.40.50.1820">
    <property type="entry name" value="alpha/beta hydrolase"/>
    <property type="match status" value="1"/>
</dbReference>
<dbReference type="PRINTS" id="PR00724">
    <property type="entry name" value="CRBOXYPTASEC"/>
</dbReference>
<keyword evidence="9" id="KW-0325">Glycoprotein</keyword>
<comment type="similarity">
    <text evidence="2 10">Belongs to the peptidase S10 family.</text>
</comment>
<comment type="subcellular location">
    <subcellularLocation>
        <location evidence="1">Secreted</location>
    </subcellularLocation>
</comment>
<dbReference type="GO" id="GO:0005576">
    <property type="term" value="C:extracellular region"/>
    <property type="evidence" value="ECO:0007669"/>
    <property type="project" value="UniProtKB-SubCell"/>
</dbReference>
<keyword evidence="3" id="KW-0964">Secreted</keyword>
<evidence type="ECO:0000256" key="8">
    <source>
        <dbReference type="ARBA" id="ARBA00023157"/>
    </source>
</evidence>
<dbReference type="InterPro" id="IPR033124">
    <property type="entry name" value="Ser_caboxypep_his_AS"/>
</dbReference>
<evidence type="ECO:0000256" key="3">
    <source>
        <dbReference type="ARBA" id="ARBA00022525"/>
    </source>
</evidence>
<keyword evidence="8" id="KW-1015">Disulfide bond</keyword>
<dbReference type="SUPFAM" id="SSF53474">
    <property type="entry name" value="alpha/beta-Hydrolases"/>
    <property type="match status" value="1"/>
</dbReference>
<dbReference type="Proteomes" id="UP000237000">
    <property type="component" value="Unassembled WGS sequence"/>
</dbReference>
<name>A0A2P5G0L8_TREOI</name>
<keyword evidence="5 10" id="KW-0645">Protease</keyword>
<dbReference type="InterPro" id="IPR001563">
    <property type="entry name" value="Peptidase_S10"/>
</dbReference>
<organism evidence="11 12">
    <name type="scientific">Trema orientale</name>
    <name type="common">Charcoal tree</name>
    <name type="synonym">Celtis orientalis</name>
    <dbReference type="NCBI Taxonomy" id="63057"/>
    <lineage>
        <taxon>Eukaryota</taxon>
        <taxon>Viridiplantae</taxon>
        <taxon>Streptophyta</taxon>
        <taxon>Embryophyta</taxon>
        <taxon>Tracheophyta</taxon>
        <taxon>Spermatophyta</taxon>
        <taxon>Magnoliopsida</taxon>
        <taxon>eudicotyledons</taxon>
        <taxon>Gunneridae</taxon>
        <taxon>Pentapetalae</taxon>
        <taxon>rosids</taxon>
        <taxon>fabids</taxon>
        <taxon>Rosales</taxon>
        <taxon>Cannabaceae</taxon>
        <taxon>Trema</taxon>
    </lineage>
</organism>
<dbReference type="Gene3D" id="6.10.250.940">
    <property type="match status" value="1"/>
</dbReference>
<dbReference type="OrthoDB" id="443318at2759"/>
<keyword evidence="6 10" id="KW-0732">Signal</keyword>
<dbReference type="InParanoid" id="A0A2P5G0L8"/>
<dbReference type="PROSITE" id="PS00560">
    <property type="entry name" value="CARBOXYPEPT_SER_HIS"/>
    <property type="match status" value="1"/>
</dbReference>
<accession>A0A2P5G0L8</accession>
<reference evidence="12" key="1">
    <citation type="submission" date="2016-06" db="EMBL/GenBank/DDBJ databases">
        <title>Parallel loss of symbiosis genes in relatives of nitrogen-fixing non-legume Parasponia.</title>
        <authorList>
            <person name="Van Velzen R."/>
            <person name="Holmer R."/>
            <person name="Bu F."/>
            <person name="Rutten L."/>
            <person name="Van Zeijl A."/>
            <person name="Liu W."/>
            <person name="Santuari L."/>
            <person name="Cao Q."/>
            <person name="Sharma T."/>
            <person name="Shen D."/>
            <person name="Roswanjaya Y."/>
            <person name="Wardhani T."/>
            <person name="Kalhor M.S."/>
            <person name="Jansen J."/>
            <person name="Van den Hoogen J."/>
            <person name="Gungor B."/>
            <person name="Hartog M."/>
            <person name="Hontelez J."/>
            <person name="Verver J."/>
            <person name="Yang W.-C."/>
            <person name="Schijlen E."/>
            <person name="Repin R."/>
            <person name="Schilthuizen M."/>
            <person name="Schranz E."/>
            <person name="Heidstra R."/>
            <person name="Miyata K."/>
            <person name="Fedorova E."/>
            <person name="Kohlen W."/>
            <person name="Bisseling T."/>
            <person name="Smit S."/>
            <person name="Geurts R."/>
        </authorList>
    </citation>
    <scope>NUCLEOTIDE SEQUENCE [LARGE SCALE GENOMIC DNA]</scope>
    <source>
        <strain evidence="12">cv. RG33-2</strain>
    </source>
</reference>